<organism evidence="2 3">
    <name type="scientific">Leishmania braziliensis MHOM/BR/75/M2904</name>
    <dbReference type="NCBI Taxonomy" id="420245"/>
    <lineage>
        <taxon>Eukaryota</taxon>
        <taxon>Discoba</taxon>
        <taxon>Euglenozoa</taxon>
        <taxon>Kinetoplastea</taxon>
        <taxon>Metakinetoplastina</taxon>
        <taxon>Trypanosomatida</taxon>
        <taxon>Trypanosomatidae</taxon>
        <taxon>Leishmaniinae</taxon>
        <taxon>Leishmania</taxon>
        <taxon>Leishmania braziliensis species complex</taxon>
    </lineage>
</organism>
<reference evidence="2 3" key="1">
    <citation type="submission" date="2018-09" db="EMBL/GenBank/DDBJ databases">
        <authorList>
            <person name="Peiro R."/>
            <person name="Begona"/>
            <person name="Cbmso G."/>
            <person name="Lopez M."/>
            <person name="Gonzalez S."/>
        </authorList>
    </citation>
    <scope>NUCLEOTIDE SEQUENCE [LARGE SCALE GENOMIC DNA]</scope>
</reference>
<dbReference type="EMBL" id="LS997630">
    <property type="protein sequence ID" value="SYZ68322.1"/>
    <property type="molecule type" value="Genomic_DNA"/>
</dbReference>
<protein>
    <submittedName>
        <fullName evidence="2">Hypothetical_protein</fullName>
    </submittedName>
</protein>
<gene>
    <name evidence="2" type="ORF">LBRM2904_31.1310</name>
</gene>
<name>A0A3P3ZDM3_LEIBR</name>
<feature type="chain" id="PRO_5018026147" evidence="1">
    <location>
        <begin position="27"/>
        <end position="142"/>
    </location>
</feature>
<dbReference type="Proteomes" id="UP000319462">
    <property type="component" value="Chromosome 31"/>
</dbReference>
<proteinExistence type="predicted"/>
<feature type="signal peptide" evidence="1">
    <location>
        <begin position="1"/>
        <end position="26"/>
    </location>
</feature>
<evidence type="ECO:0000256" key="1">
    <source>
        <dbReference type="SAM" id="SignalP"/>
    </source>
</evidence>
<dbReference type="AlphaFoldDB" id="A0A3P3ZDM3"/>
<sequence length="142" mass="14951">MDGFRVFVQGVAVRFSVAVLMDTVQAVDVIPLGSEWEKSLSPEALAQPPLYKVTRAAVTVLHYHHLAAQRDDKTVAKSGGGPPSRVGSTPVQWTDMAVIPSPAIPSSIAGHSQLFVLRVPPMTGPASSKAAATSAKGVWQPI</sequence>
<evidence type="ECO:0000313" key="2">
    <source>
        <dbReference type="EMBL" id="SYZ68322.1"/>
    </source>
</evidence>
<keyword evidence="1" id="KW-0732">Signal</keyword>
<accession>A0A3P3ZDM3</accession>
<evidence type="ECO:0000313" key="3">
    <source>
        <dbReference type="Proteomes" id="UP000319462"/>
    </source>
</evidence>